<evidence type="ECO:0000256" key="5">
    <source>
        <dbReference type="PROSITE-ProRule" id="PRU00169"/>
    </source>
</evidence>
<evidence type="ECO:0000256" key="4">
    <source>
        <dbReference type="ARBA" id="ARBA00037164"/>
    </source>
</evidence>
<dbReference type="PATRIC" id="fig|585524.9.peg.176"/>
<dbReference type="Pfam" id="PF04397">
    <property type="entry name" value="LytTR"/>
    <property type="match status" value="1"/>
</dbReference>
<dbReference type="RefSeq" id="WP_006352119.1">
    <property type="nucleotide sequence ID" value="NZ_ADNY01000036.1"/>
</dbReference>
<dbReference type="STRING" id="83683.B1745_01860"/>
<evidence type="ECO:0000313" key="9">
    <source>
        <dbReference type="EMBL" id="EFG55377.1"/>
    </source>
</evidence>
<dbReference type="EMBL" id="ADNY01000036">
    <property type="protein sequence ID" value="EFG55377.1"/>
    <property type="molecule type" value="Genomic_DNA"/>
</dbReference>
<evidence type="ECO:0000313" key="10">
    <source>
        <dbReference type="Proteomes" id="UP000004069"/>
    </source>
</evidence>
<sequence>MNYSIIVCDDDRALSERLADQTKIAIQNMRNDSPNYDQIQLQISLIANSFDEVIAFLKQKTIENGIYFLDIELSHDPEAKNGVDLAEKIKEHDSNAQIIFVTAYDKYAPLTYRRRIGAIDYINKVQTRNQIINRLEETLKNAIDNLTMAEKVEVKSLIYRVGHRVQKVRADEIYYIENSSVQHKVKMVTETGESEFKGTITHLDQENAFLMKVSQSFLVNPENIAAIDLSNRIISFPNGDEVSFSRDRKNIINQILNQFHGIEVN</sequence>
<dbReference type="InterPro" id="IPR046947">
    <property type="entry name" value="LytR-like"/>
</dbReference>
<dbReference type="InterPro" id="IPR011006">
    <property type="entry name" value="CheY-like_superfamily"/>
</dbReference>
<dbReference type="PANTHER" id="PTHR37299">
    <property type="entry name" value="TRANSCRIPTIONAL REGULATOR-RELATED"/>
    <property type="match status" value="1"/>
</dbReference>
<dbReference type="Pfam" id="PF00072">
    <property type="entry name" value="Response_reg"/>
    <property type="match status" value="1"/>
</dbReference>
<feature type="modified residue" description="4-aspartylphosphate" evidence="5">
    <location>
        <position position="70"/>
    </location>
</feature>
<keyword evidence="3" id="KW-0010">Activator</keyword>
<dbReference type="SUPFAM" id="SSF52172">
    <property type="entry name" value="CheY-like"/>
    <property type="match status" value="1"/>
</dbReference>
<dbReference type="Gene3D" id="2.40.50.1020">
    <property type="entry name" value="LytTr DNA-binding domain"/>
    <property type="match status" value="1"/>
</dbReference>
<dbReference type="PROSITE" id="PS50110">
    <property type="entry name" value="RESPONSE_REGULATORY"/>
    <property type="match status" value="1"/>
</dbReference>
<protein>
    <submittedName>
        <fullName evidence="9">LytTr DNA-binding domain protein</fullName>
    </submittedName>
</protein>
<dbReference type="InterPro" id="IPR007492">
    <property type="entry name" value="LytTR_DNA-bd_dom"/>
</dbReference>
<feature type="coiled-coil region" evidence="6">
    <location>
        <begin position="125"/>
        <end position="152"/>
    </location>
</feature>
<dbReference type="SMART" id="SM00448">
    <property type="entry name" value="REC"/>
    <property type="match status" value="1"/>
</dbReference>
<organism evidence="9 10">
    <name type="scientific">Lactobacillus amylolyticus DSM 11664</name>
    <dbReference type="NCBI Taxonomy" id="585524"/>
    <lineage>
        <taxon>Bacteria</taxon>
        <taxon>Bacillati</taxon>
        <taxon>Bacillota</taxon>
        <taxon>Bacilli</taxon>
        <taxon>Lactobacillales</taxon>
        <taxon>Lactobacillaceae</taxon>
        <taxon>Lactobacillus</taxon>
    </lineage>
</organism>
<keyword evidence="2" id="KW-0902">Two-component regulatory system</keyword>
<dbReference type="OrthoDB" id="9809318at2"/>
<accession>D4YTV6</accession>
<feature type="domain" description="HTH LytTR-type" evidence="8">
    <location>
        <begin position="157"/>
        <end position="258"/>
    </location>
</feature>
<gene>
    <name evidence="9" type="primary">abpR2</name>
    <name evidence="9" type="ORF">HMPREF0493_0967</name>
</gene>
<comment type="function">
    <text evidence="4">Required for high-level post-exponential phase expression of a series of secreted proteins.</text>
</comment>
<keyword evidence="6" id="KW-0175">Coiled coil</keyword>
<keyword evidence="10" id="KW-1185">Reference proteome</keyword>
<evidence type="ECO:0000256" key="1">
    <source>
        <dbReference type="ARBA" id="ARBA00022490"/>
    </source>
</evidence>
<dbReference type="PANTHER" id="PTHR37299:SF3">
    <property type="entry name" value="STAGE 0 SPORULATION PROTEIN A HOMOLOG"/>
    <property type="match status" value="1"/>
</dbReference>
<comment type="caution">
    <text evidence="9">The sequence shown here is derived from an EMBL/GenBank/DDBJ whole genome shotgun (WGS) entry which is preliminary data.</text>
</comment>
<evidence type="ECO:0000256" key="6">
    <source>
        <dbReference type="SAM" id="Coils"/>
    </source>
</evidence>
<dbReference type="GO" id="GO:0000156">
    <property type="term" value="F:phosphorelay response regulator activity"/>
    <property type="evidence" value="ECO:0007669"/>
    <property type="project" value="InterPro"/>
</dbReference>
<keyword evidence="9" id="KW-0238">DNA-binding</keyword>
<dbReference type="InterPro" id="IPR001789">
    <property type="entry name" value="Sig_transdc_resp-reg_receiver"/>
</dbReference>
<dbReference type="Proteomes" id="UP000004069">
    <property type="component" value="Unassembled WGS sequence"/>
</dbReference>
<dbReference type="PROSITE" id="PS50930">
    <property type="entry name" value="HTH_LYTTR"/>
    <property type="match status" value="1"/>
</dbReference>
<keyword evidence="1" id="KW-0963">Cytoplasm</keyword>
<feature type="domain" description="Response regulatory" evidence="7">
    <location>
        <begin position="4"/>
        <end position="139"/>
    </location>
</feature>
<dbReference type="SMART" id="SM00850">
    <property type="entry name" value="LytTR"/>
    <property type="match status" value="1"/>
</dbReference>
<reference evidence="9 10" key="1">
    <citation type="submission" date="2010-04" db="EMBL/GenBank/DDBJ databases">
        <authorList>
            <person name="Muzny D."/>
            <person name="Qin X."/>
            <person name="Deng J."/>
            <person name="Jiang H."/>
            <person name="Liu Y."/>
            <person name="Qu J."/>
            <person name="Song X.-Z."/>
            <person name="Zhang L."/>
            <person name="Thornton R."/>
            <person name="Coyle M."/>
            <person name="Francisco L."/>
            <person name="Jackson L."/>
            <person name="Javaid M."/>
            <person name="Korchina V."/>
            <person name="Kovar C."/>
            <person name="Mata R."/>
            <person name="Mathew T."/>
            <person name="Ngo R."/>
            <person name="Nguyen L."/>
            <person name="Nguyen N."/>
            <person name="Okwuonu G."/>
            <person name="Ongeri F."/>
            <person name="Pham C."/>
            <person name="Simmons D."/>
            <person name="Wilczek-Boney K."/>
            <person name="Hale W."/>
            <person name="Jakkamsetti A."/>
            <person name="Pham P."/>
            <person name="Ruth R."/>
            <person name="San Lucas F."/>
            <person name="Warren J."/>
            <person name="Zhang J."/>
            <person name="Zhao Z."/>
            <person name="Zhou C."/>
            <person name="Zhu D."/>
            <person name="Lee S."/>
            <person name="Bess C."/>
            <person name="Blankenburg K."/>
            <person name="Forbes L."/>
            <person name="Fu Q."/>
            <person name="Gubbala S."/>
            <person name="Hirani K."/>
            <person name="Jayaseelan J.C."/>
            <person name="Lara F."/>
            <person name="Munidasa M."/>
            <person name="Palculict T."/>
            <person name="Patil S."/>
            <person name="Pu L.-L."/>
            <person name="Saada N."/>
            <person name="Tang L."/>
            <person name="Weissenberger G."/>
            <person name="Zhu Y."/>
            <person name="Hemphill L."/>
            <person name="Shang Y."/>
            <person name="Youmans B."/>
            <person name="Ayvaz T."/>
            <person name="Ross M."/>
            <person name="Santibanez J."/>
            <person name="Aqrawi P."/>
            <person name="Gross S."/>
            <person name="Joshi V."/>
            <person name="Fowler G."/>
            <person name="Nazareth L."/>
            <person name="Reid J."/>
            <person name="Worley K."/>
            <person name="Petrosino J."/>
            <person name="Highlander S."/>
            <person name="Gibbs R."/>
        </authorList>
    </citation>
    <scope>NUCLEOTIDE SEQUENCE [LARGE SCALE GENOMIC DNA]</scope>
    <source>
        <strain evidence="9 10">DSM 11664</strain>
    </source>
</reference>
<dbReference type="Gene3D" id="3.40.50.2300">
    <property type="match status" value="1"/>
</dbReference>
<dbReference type="GO" id="GO:0003677">
    <property type="term" value="F:DNA binding"/>
    <property type="evidence" value="ECO:0007669"/>
    <property type="project" value="UniProtKB-KW"/>
</dbReference>
<proteinExistence type="predicted"/>
<keyword evidence="5" id="KW-0597">Phosphoprotein</keyword>
<evidence type="ECO:0000256" key="2">
    <source>
        <dbReference type="ARBA" id="ARBA00023012"/>
    </source>
</evidence>
<name>D4YTV6_9LACO</name>
<dbReference type="eggNOG" id="COG3279">
    <property type="taxonomic scope" value="Bacteria"/>
</dbReference>
<evidence type="ECO:0000259" key="8">
    <source>
        <dbReference type="PROSITE" id="PS50930"/>
    </source>
</evidence>
<dbReference type="AlphaFoldDB" id="D4YTV6"/>
<evidence type="ECO:0000259" key="7">
    <source>
        <dbReference type="PROSITE" id="PS50110"/>
    </source>
</evidence>
<evidence type="ECO:0000256" key="3">
    <source>
        <dbReference type="ARBA" id="ARBA00023159"/>
    </source>
</evidence>